<gene>
    <name evidence="2" type="ORF">ID854_15410</name>
</gene>
<feature type="transmembrane region" description="Helical" evidence="1">
    <location>
        <begin position="46"/>
        <end position="67"/>
    </location>
</feature>
<protein>
    <submittedName>
        <fullName evidence="2">Tail assembly protein</fullName>
    </submittedName>
</protein>
<keyword evidence="1" id="KW-0812">Transmembrane</keyword>
<comment type="caution">
    <text evidence="2">The sequence shown here is derived from an EMBL/GenBank/DDBJ whole genome shotgun (WGS) entry which is preliminary data.</text>
</comment>
<accession>A0AAW3YUL8</accession>
<evidence type="ECO:0000313" key="2">
    <source>
        <dbReference type="EMBL" id="MBD2801788.1"/>
    </source>
</evidence>
<reference evidence="2" key="1">
    <citation type="submission" date="2020-09" db="EMBL/GenBank/DDBJ databases">
        <authorList>
            <person name="Palma L."/>
            <person name="Caballero P."/>
            <person name="Berry C."/>
            <person name="Del Valle E."/>
        </authorList>
    </citation>
    <scope>NUCLEOTIDE SEQUENCE</scope>
    <source>
        <strain evidence="2">M</strain>
    </source>
</reference>
<dbReference type="AlphaFoldDB" id="A0AAW3YUL8"/>
<name>A0AAW3YUL8_9GAMM</name>
<organism evidence="2">
    <name type="scientific">Xenorhabdus szentirmaii</name>
    <dbReference type="NCBI Taxonomy" id="290112"/>
    <lineage>
        <taxon>Bacteria</taxon>
        <taxon>Pseudomonadati</taxon>
        <taxon>Pseudomonadota</taxon>
        <taxon>Gammaproteobacteria</taxon>
        <taxon>Enterobacterales</taxon>
        <taxon>Morganellaceae</taxon>
        <taxon>Xenorhabdus</taxon>
    </lineage>
</organism>
<evidence type="ECO:0000256" key="1">
    <source>
        <dbReference type="SAM" id="Phobius"/>
    </source>
</evidence>
<feature type="transmembrane region" description="Helical" evidence="1">
    <location>
        <begin position="21"/>
        <end position="40"/>
    </location>
</feature>
<dbReference type="EMBL" id="JACXBF010000387">
    <property type="protein sequence ID" value="MBD2801788.1"/>
    <property type="molecule type" value="Genomic_DNA"/>
</dbReference>
<keyword evidence="1" id="KW-0472">Membrane</keyword>
<keyword evidence="1" id="KW-1133">Transmembrane helix</keyword>
<proteinExistence type="predicted"/>
<dbReference type="Proteomes" id="UP001193920">
    <property type="component" value="Unassembled WGS sequence"/>
</dbReference>
<sequence length="77" mass="7940">MTKGTDDIHLLPVIIGSKRAGMFQTILGVALLALAVWNPATLMSANVAFAVGASGASMAFGGVVQMLSPQIPGLRMR</sequence>
<feature type="non-terminal residue" evidence="2">
    <location>
        <position position="77"/>
    </location>
</feature>
<reference evidence="2" key="2">
    <citation type="journal article" date="2024" name="Toxins">
        <title>Genome Sequence Analysis of Native Xenorhabdus Strains Isolated from Entomopathogenic Nematodes in Argentina.</title>
        <authorList>
            <person name="Palma L."/>
            <person name="Frizzo L."/>
            <person name="Kaiser S."/>
            <person name="Berry C."/>
            <person name="Caballero P."/>
            <person name="Bode H.B."/>
            <person name="Del Valle E.E."/>
        </authorList>
    </citation>
    <scope>NUCLEOTIDE SEQUENCE</scope>
    <source>
        <strain evidence="2">M</strain>
    </source>
</reference>